<evidence type="ECO:0000259" key="8">
    <source>
        <dbReference type="SMART" id="SM00911"/>
    </source>
</evidence>
<dbReference type="EC" id="2.7.13.3" evidence="2"/>
<dbReference type="Gene3D" id="3.30.450.20">
    <property type="entry name" value="PAS domain"/>
    <property type="match status" value="1"/>
</dbReference>
<dbReference type="InterPro" id="IPR011495">
    <property type="entry name" value="Sig_transdc_His_kin_sub2_dim/P"/>
</dbReference>
<organism evidence="9 10">
    <name type="scientific">Magnetospirillum sulfuroxidans</name>
    <dbReference type="NCBI Taxonomy" id="611300"/>
    <lineage>
        <taxon>Bacteria</taxon>
        <taxon>Pseudomonadati</taxon>
        <taxon>Pseudomonadota</taxon>
        <taxon>Alphaproteobacteria</taxon>
        <taxon>Rhodospirillales</taxon>
        <taxon>Rhodospirillaceae</taxon>
        <taxon>Magnetospirillum</taxon>
    </lineage>
</organism>
<reference evidence="9 10" key="1">
    <citation type="submission" date="2021-04" db="EMBL/GenBank/DDBJ databases">
        <title>Magnetospirillum sulfuroxidans sp. nov., a facultative chemolithoautotrophic sulfur-oxidizing alphaproteobacterium isolated from freshwater sediment and proposals for Paramagetospirillum gen. nov., and Magnetospirillaceae fam. nov.</title>
        <authorList>
            <person name="Koziaeva V."/>
            <person name="Geelhoed J.S."/>
            <person name="Sorokin D.Y."/>
            <person name="Grouzdev D.S."/>
        </authorList>
    </citation>
    <scope>NUCLEOTIDE SEQUENCE [LARGE SCALE GENOMIC DNA]</scope>
    <source>
        <strain evidence="9 10">J10</strain>
    </source>
</reference>
<feature type="domain" description="Signal transduction histidine kinase HWE region" evidence="8">
    <location>
        <begin position="137"/>
        <end position="211"/>
    </location>
</feature>
<evidence type="ECO:0000256" key="6">
    <source>
        <dbReference type="ARBA" id="ARBA00022777"/>
    </source>
</evidence>
<dbReference type="SUPFAM" id="SSF55785">
    <property type="entry name" value="PYP-like sensor domain (PAS domain)"/>
    <property type="match status" value="1"/>
</dbReference>
<comment type="catalytic activity">
    <reaction evidence="1">
        <text>ATP + protein L-histidine = ADP + protein N-phospho-L-histidine.</text>
        <dbReference type="EC" id="2.7.13.3"/>
    </reaction>
</comment>
<dbReference type="PANTHER" id="PTHR41523">
    <property type="entry name" value="TWO-COMPONENT SYSTEM SENSOR PROTEIN"/>
    <property type="match status" value="1"/>
</dbReference>
<dbReference type="Pfam" id="PF07568">
    <property type="entry name" value="HisKA_2"/>
    <property type="match status" value="1"/>
</dbReference>
<keyword evidence="6" id="KW-0418">Kinase</keyword>
<comment type="caution">
    <text evidence="9">The sequence shown here is derived from an EMBL/GenBank/DDBJ whole genome shotgun (WGS) entry which is preliminary data.</text>
</comment>
<keyword evidence="4" id="KW-0808">Transferase</keyword>
<proteinExistence type="predicted"/>
<dbReference type="InterPro" id="IPR035965">
    <property type="entry name" value="PAS-like_dom_sf"/>
</dbReference>
<dbReference type="RefSeq" id="WP_211548487.1">
    <property type="nucleotide sequence ID" value="NZ_JAGTUF010000008.1"/>
</dbReference>
<keyword evidence="3" id="KW-0597">Phosphoprotein</keyword>
<evidence type="ECO:0000256" key="5">
    <source>
        <dbReference type="ARBA" id="ARBA00022741"/>
    </source>
</evidence>
<evidence type="ECO:0000256" key="4">
    <source>
        <dbReference type="ARBA" id="ARBA00022679"/>
    </source>
</evidence>
<sequence>MIKQTQRLRGGRLNFAEIAGLAAVVARNDGRLSFVSDAARRLLGRQGRAPQSWNDSILSIADAGALAALCRRVRQGGQDETQVVTVPGDGRRLEARLHALAGGKNEVLVLFADITQQIRLNADLLRLRADNQAWAAELQHRVRNVLHVLSAMMYLEGAPGGGDDAAFDLVRGRILAMAQAHDTLEVRDGIAMVDLVACIRSLHALVCSGLGLEPNVLSLRLELDDVPLAPSIDVAVPIALIVYEVFSAAAKAAADGVECEIDVSIRRLNERVRLSISGLCIARDCLNLRLVEALARQLRAQFASDLCGRMTLDFSP</sequence>
<keyword evidence="7" id="KW-0067">ATP-binding</keyword>
<accession>A0ABS5IED8</accession>
<evidence type="ECO:0000313" key="10">
    <source>
        <dbReference type="Proteomes" id="UP000680714"/>
    </source>
</evidence>
<evidence type="ECO:0000256" key="1">
    <source>
        <dbReference type="ARBA" id="ARBA00000085"/>
    </source>
</evidence>
<evidence type="ECO:0000256" key="3">
    <source>
        <dbReference type="ARBA" id="ARBA00022553"/>
    </source>
</evidence>
<keyword evidence="10" id="KW-1185">Reference proteome</keyword>
<dbReference type="PANTHER" id="PTHR41523:SF8">
    <property type="entry name" value="ETHYLENE RESPONSE SENSOR PROTEIN"/>
    <property type="match status" value="1"/>
</dbReference>
<evidence type="ECO:0000313" key="9">
    <source>
        <dbReference type="EMBL" id="MBR9972078.1"/>
    </source>
</evidence>
<dbReference type="InterPro" id="IPR011102">
    <property type="entry name" value="Sig_transdc_His_kinase_HWE"/>
</dbReference>
<evidence type="ECO:0000256" key="7">
    <source>
        <dbReference type="ARBA" id="ARBA00022840"/>
    </source>
</evidence>
<dbReference type="EMBL" id="JAGTUF010000008">
    <property type="protein sequence ID" value="MBR9972078.1"/>
    <property type="molecule type" value="Genomic_DNA"/>
</dbReference>
<keyword evidence="5" id="KW-0547">Nucleotide-binding</keyword>
<evidence type="ECO:0000256" key="2">
    <source>
        <dbReference type="ARBA" id="ARBA00012438"/>
    </source>
</evidence>
<gene>
    <name evidence="9" type="ORF">KEC16_10150</name>
</gene>
<name>A0ABS5IED8_9PROT</name>
<dbReference type="SMART" id="SM00911">
    <property type="entry name" value="HWE_HK"/>
    <property type="match status" value="1"/>
</dbReference>
<protein>
    <recommendedName>
        <fullName evidence="2">histidine kinase</fullName>
        <ecNumber evidence="2">2.7.13.3</ecNumber>
    </recommendedName>
</protein>
<dbReference type="Proteomes" id="UP000680714">
    <property type="component" value="Unassembled WGS sequence"/>
</dbReference>